<evidence type="ECO:0008006" key="5">
    <source>
        <dbReference type="Google" id="ProtNLM"/>
    </source>
</evidence>
<keyword evidence="2" id="KW-1133">Transmembrane helix</keyword>
<evidence type="ECO:0000313" key="3">
    <source>
        <dbReference type="EMBL" id="MBT0768638.1"/>
    </source>
</evidence>
<keyword evidence="4" id="KW-1185">Reference proteome</keyword>
<evidence type="ECO:0000256" key="1">
    <source>
        <dbReference type="SAM" id="MobiDB-lite"/>
    </source>
</evidence>
<evidence type="ECO:0000256" key="2">
    <source>
        <dbReference type="SAM" id="Phobius"/>
    </source>
</evidence>
<feature type="region of interest" description="Disordered" evidence="1">
    <location>
        <begin position="100"/>
        <end position="133"/>
    </location>
</feature>
<proteinExistence type="predicted"/>
<name>A0ABS5TCR5_9ACTN</name>
<gene>
    <name evidence="3" type="ORF">KIH74_06850</name>
</gene>
<organism evidence="3 4">
    <name type="scientific">Kineosporia corallincola</name>
    <dbReference type="NCBI Taxonomy" id="2835133"/>
    <lineage>
        <taxon>Bacteria</taxon>
        <taxon>Bacillati</taxon>
        <taxon>Actinomycetota</taxon>
        <taxon>Actinomycetes</taxon>
        <taxon>Kineosporiales</taxon>
        <taxon>Kineosporiaceae</taxon>
        <taxon>Kineosporia</taxon>
    </lineage>
</organism>
<protein>
    <recommendedName>
        <fullName evidence="5">Helix-turn-helix protein</fullName>
    </recommendedName>
</protein>
<dbReference type="Proteomes" id="UP001197247">
    <property type="component" value="Unassembled WGS sequence"/>
</dbReference>
<sequence>MSSSSGRPPKPVERTAGPVAQFAADLRDLCDRRAAAEGKKLDLRELERRTAAVGRRRSRGTLSDALRGERLPTWTTTQALVEALDGDLVVWQRRHQSILGPAGHTQVQDDQEDTHPPGEPLAAGAAVEPDHPAVPTRRSWLLPASIALAGLALAGAAGFWAYAGRAERTPSITVQNMVAAGATGLSEDATPTYLSTRPVARCGSLGCKIDGTEMWSGIVLAAVCQMRGQFVTNADEGSSGIQDNPGAARSVRWYGVQRTDGSVGLISEVYIRPQDRGGLGLADCSQVMNRIATVAPATPG</sequence>
<dbReference type="RefSeq" id="WP_214154931.1">
    <property type="nucleotide sequence ID" value="NZ_JAHBAY010000002.1"/>
</dbReference>
<dbReference type="EMBL" id="JAHBAY010000002">
    <property type="protein sequence ID" value="MBT0768638.1"/>
    <property type="molecule type" value="Genomic_DNA"/>
</dbReference>
<reference evidence="3 4" key="1">
    <citation type="submission" date="2021-05" db="EMBL/GenBank/DDBJ databases">
        <title>Kineosporia and Streptomyces sp. nov. two new marine actinobacteria isolated from Coral.</title>
        <authorList>
            <person name="Buangrab K."/>
            <person name="Sutthacheep M."/>
            <person name="Yeemin T."/>
            <person name="Harunari E."/>
            <person name="Igarashi Y."/>
            <person name="Kanchanasin P."/>
            <person name="Tanasupawat S."/>
            <person name="Phongsopitanun W."/>
        </authorList>
    </citation>
    <scope>NUCLEOTIDE SEQUENCE [LARGE SCALE GENOMIC DNA]</scope>
    <source>
        <strain evidence="3 4">J2-2</strain>
    </source>
</reference>
<keyword evidence="2" id="KW-0472">Membrane</keyword>
<feature type="transmembrane region" description="Helical" evidence="2">
    <location>
        <begin position="140"/>
        <end position="163"/>
    </location>
</feature>
<keyword evidence="2" id="KW-0812">Transmembrane</keyword>
<accession>A0ABS5TCR5</accession>
<comment type="caution">
    <text evidence="3">The sequence shown here is derived from an EMBL/GenBank/DDBJ whole genome shotgun (WGS) entry which is preliminary data.</text>
</comment>
<evidence type="ECO:0000313" key="4">
    <source>
        <dbReference type="Proteomes" id="UP001197247"/>
    </source>
</evidence>